<name>A0A0A9AXL5_ARUDO</name>
<proteinExistence type="predicted"/>
<dbReference type="AlphaFoldDB" id="A0A0A9AXL5"/>
<reference evidence="1" key="2">
    <citation type="journal article" date="2015" name="Data Brief">
        <title>Shoot transcriptome of the giant reed, Arundo donax.</title>
        <authorList>
            <person name="Barrero R.A."/>
            <person name="Guerrero F.D."/>
            <person name="Moolhuijzen P."/>
            <person name="Goolsby J.A."/>
            <person name="Tidwell J."/>
            <person name="Bellgard S.E."/>
            <person name="Bellgard M.I."/>
        </authorList>
    </citation>
    <scope>NUCLEOTIDE SEQUENCE</scope>
    <source>
        <tissue evidence="1">Shoot tissue taken approximately 20 cm above the soil surface</tissue>
    </source>
</reference>
<evidence type="ECO:0000313" key="1">
    <source>
        <dbReference type="EMBL" id="JAD54588.1"/>
    </source>
</evidence>
<accession>A0A0A9AXL5</accession>
<reference evidence="1" key="1">
    <citation type="submission" date="2014-09" db="EMBL/GenBank/DDBJ databases">
        <authorList>
            <person name="Magalhaes I.L.F."/>
            <person name="Oliveira U."/>
            <person name="Santos F.R."/>
            <person name="Vidigal T.H.D.A."/>
            <person name="Brescovit A.D."/>
            <person name="Santos A.J."/>
        </authorList>
    </citation>
    <scope>NUCLEOTIDE SEQUENCE</scope>
    <source>
        <tissue evidence="1">Shoot tissue taken approximately 20 cm above the soil surface</tissue>
    </source>
</reference>
<organism evidence="1">
    <name type="scientific">Arundo donax</name>
    <name type="common">Giant reed</name>
    <name type="synonym">Donax arundinaceus</name>
    <dbReference type="NCBI Taxonomy" id="35708"/>
    <lineage>
        <taxon>Eukaryota</taxon>
        <taxon>Viridiplantae</taxon>
        <taxon>Streptophyta</taxon>
        <taxon>Embryophyta</taxon>
        <taxon>Tracheophyta</taxon>
        <taxon>Spermatophyta</taxon>
        <taxon>Magnoliopsida</taxon>
        <taxon>Liliopsida</taxon>
        <taxon>Poales</taxon>
        <taxon>Poaceae</taxon>
        <taxon>PACMAD clade</taxon>
        <taxon>Arundinoideae</taxon>
        <taxon>Arundineae</taxon>
        <taxon>Arundo</taxon>
    </lineage>
</organism>
<protein>
    <submittedName>
        <fullName evidence="1">Uncharacterized protein</fullName>
    </submittedName>
</protein>
<sequence>MVSKTFGGMSLTQVRLWLGSV</sequence>
<dbReference type="EMBL" id="GBRH01243307">
    <property type="protein sequence ID" value="JAD54588.1"/>
    <property type="molecule type" value="Transcribed_RNA"/>
</dbReference>